<gene>
    <name evidence="3" type="ORF">AAE3_LOCUS3352</name>
</gene>
<dbReference type="OrthoDB" id="3172906at2759"/>
<comment type="caution">
    <text evidence="3">The sequence shown here is derived from an EMBL/GenBank/DDBJ whole genome shotgun (WGS) entry which is preliminary data.</text>
</comment>
<keyword evidence="4" id="KW-1185">Reference proteome</keyword>
<evidence type="ECO:0000313" key="4">
    <source>
        <dbReference type="Proteomes" id="UP000467700"/>
    </source>
</evidence>
<dbReference type="Proteomes" id="UP000467700">
    <property type="component" value="Unassembled WGS sequence"/>
</dbReference>
<evidence type="ECO:0000256" key="1">
    <source>
        <dbReference type="SAM" id="MobiDB-lite"/>
    </source>
</evidence>
<dbReference type="EMBL" id="CACVBS010000032">
    <property type="protein sequence ID" value="CAA7261283.1"/>
    <property type="molecule type" value="Genomic_DNA"/>
</dbReference>
<feature type="region of interest" description="Disordered" evidence="1">
    <location>
        <begin position="1"/>
        <end position="32"/>
    </location>
</feature>
<proteinExistence type="predicted"/>
<sequence>MSRAYGPSNPLLTPIPTDRTPNDAAETHPRERKHHVAVVAVHLADPQIKDRSFQTSNRARLSGPPGMGNMPNFPTQPPSLPANRIVPLPSLAAGMPILVHPLLQYHSNILSIVYDLSLHPSTAECPASRTRLEYRSWRGQPAMHPSTVTSLTVRMPGIESPVVVFPSRRDSMVVTIDDVLGAVSSAVRRAVLDQLTSQATGDSFGLGRRGYIQSPQPFYTDAQLTSDVRRRLSRARWWGGLYASPTERDVWILHTSEYRPH</sequence>
<organism evidence="3 4">
    <name type="scientific">Cyclocybe aegerita</name>
    <name type="common">Black poplar mushroom</name>
    <name type="synonym">Agrocybe aegerita</name>
    <dbReference type="NCBI Taxonomy" id="1973307"/>
    <lineage>
        <taxon>Eukaryota</taxon>
        <taxon>Fungi</taxon>
        <taxon>Dikarya</taxon>
        <taxon>Basidiomycota</taxon>
        <taxon>Agaricomycotina</taxon>
        <taxon>Agaricomycetes</taxon>
        <taxon>Agaricomycetidae</taxon>
        <taxon>Agaricales</taxon>
        <taxon>Agaricineae</taxon>
        <taxon>Bolbitiaceae</taxon>
        <taxon>Cyclocybe</taxon>
    </lineage>
</organism>
<evidence type="ECO:0000259" key="2">
    <source>
        <dbReference type="Pfam" id="PF20415"/>
    </source>
</evidence>
<protein>
    <recommendedName>
        <fullName evidence="2">DUF6699 domain-containing protein</fullName>
    </recommendedName>
</protein>
<name>A0A8S0WG69_CYCAE</name>
<reference evidence="3 4" key="1">
    <citation type="submission" date="2020-01" db="EMBL/GenBank/DDBJ databases">
        <authorList>
            <person name="Gupta K D."/>
        </authorList>
    </citation>
    <scope>NUCLEOTIDE SEQUENCE [LARGE SCALE GENOMIC DNA]</scope>
</reference>
<feature type="domain" description="DUF6699" evidence="2">
    <location>
        <begin position="112"/>
        <end position="191"/>
    </location>
</feature>
<evidence type="ECO:0000313" key="3">
    <source>
        <dbReference type="EMBL" id="CAA7261283.1"/>
    </source>
</evidence>
<dbReference type="AlphaFoldDB" id="A0A8S0WG69"/>
<dbReference type="InterPro" id="IPR046522">
    <property type="entry name" value="DUF6699"/>
</dbReference>
<accession>A0A8S0WG69</accession>
<dbReference type="Pfam" id="PF20415">
    <property type="entry name" value="DUF6699"/>
    <property type="match status" value="1"/>
</dbReference>